<gene>
    <name evidence="2" type="ORF">ZIOFF_026523</name>
</gene>
<sequence>MLSYIFDCTSASMAWGDVLLLAFFLLCLIVVGLEVVVLIINASMAWVALLLLAFYLLYLIAVGLDVVVAISQSKSARVAQDDTYNFSTVGKAITFVPNDTTIEEGDYFAIYVSEGRIGRM</sequence>
<feature type="transmembrane region" description="Helical" evidence="1">
    <location>
        <begin position="46"/>
        <end position="70"/>
    </location>
</feature>
<comment type="caution">
    <text evidence="2">The sequence shown here is derived from an EMBL/GenBank/DDBJ whole genome shotgun (WGS) entry which is preliminary data.</text>
</comment>
<keyword evidence="1" id="KW-0812">Transmembrane</keyword>
<protein>
    <submittedName>
        <fullName evidence="2">Uncharacterized protein</fullName>
    </submittedName>
</protein>
<accession>A0A8J5L7G8</accession>
<name>A0A8J5L7G8_ZINOF</name>
<keyword evidence="3" id="KW-1185">Reference proteome</keyword>
<dbReference type="EMBL" id="JACMSC010000007">
    <property type="protein sequence ID" value="KAG6516075.1"/>
    <property type="molecule type" value="Genomic_DNA"/>
</dbReference>
<reference evidence="2 3" key="1">
    <citation type="submission" date="2020-08" db="EMBL/GenBank/DDBJ databases">
        <title>Plant Genome Project.</title>
        <authorList>
            <person name="Zhang R.-G."/>
        </authorList>
    </citation>
    <scope>NUCLEOTIDE SEQUENCE [LARGE SCALE GENOMIC DNA]</scope>
    <source>
        <tissue evidence="2">Rhizome</tissue>
    </source>
</reference>
<dbReference type="AlphaFoldDB" id="A0A8J5L7G8"/>
<evidence type="ECO:0000313" key="2">
    <source>
        <dbReference type="EMBL" id="KAG6516075.1"/>
    </source>
</evidence>
<evidence type="ECO:0000256" key="1">
    <source>
        <dbReference type="SAM" id="Phobius"/>
    </source>
</evidence>
<dbReference type="Proteomes" id="UP000734854">
    <property type="component" value="Unassembled WGS sequence"/>
</dbReference>
<proteinExistence type="predicted"/>
<evidence type="ECO:0000313" key="3">
    <source>
        <dbReference type="Proteomes" id="UP000734854"/>
    </source>
</evidence>
<keyword evidence="1" id="KW-1133">Transmembrane helix</keyword>
<feature type="transmembrane region" description="Helical" evidence="1">
    <location>
        <begin position="18"/>
        <end position="40"/>
    </location>
</feature>
<keyword evidence="1" id="KW-0472">Membrane</keyword>
<organism evidence="2 3">
    <name type="scientific">Zingiber officinale</name>
    <name type="common">Ginger</name>
    <name type="synonym">Amomum zingiber</name>
    <dbReference type="NCBI Taxonomy" id="94328"/>
    <lineage>
        <taxon>Eukaryota</taxon>
        <taxon>Viridiplantae</taxon>
        <taxon>Streptophyta</taxon>
        <taxon>Embryophyta</taxon>
        <taxon>Tracheophyta</taxon>
        <taxon>Spermatophyta</taxon>
        <taxon>Magnoliopsida</taxon>
        <taxon>Liliopsida</taxon>
        <taxon>Zingiberales</taxon>
        <taxon>Zingiberaceae</taxon>
        <taxon>Zingiber</taxon>
    </lineage>
</organism>